<gene>
    <name evidence="2" type="ORF">GPJ16_07280</name>
</gene>
<proteinExistence type="predicted"/>
<evidence type="ECO:0000256" key="1">
    <source>
        <dbReference type="SAM" id="Coils"/>
    </source>
</evidence>
<sequence length="201" mass="22616">MIIVLSGKQIKAARKIREMTQVQFAKFLSQETGQKITSLMLCRMENYGQRDACHPQAPSAAVIAVLTEKKTENSVVQNKKHYPKRPSKEPVLFNFAKDRDEKPATTMSLTQDQKKALTTALEQYRELGVLDALGDTAVEIIDSIGDELRILEQGLVGDNSSDRRELELRLQELEIEEQKDLKELAEIEAELVKYAGSGKLI</sequence>
<accession>A0A966FXZ1</accession>
<protein>
    <submittedName>
        <fullName evidence="2">Uncharacterized protein</fullName>
    </submittedName>
</protein>
<dbReference type="EMBL" id="JAADAI010000071">
    <property type="protein sequence ID" value="NCS56757.1"/>
    <property type="molecule type" value="Genomic_DNA"/>
</dbReference>
<keyword evidence="1" id="KW-0175">Coiled coil</keyword>
<reference evidence="2" key="1">
    <citation type="journal article" date="2019" name="Mol. Ecol.">
        <title>Genome evolution and host-microbiome shifts correspond with intraspecific niche divergence within harmful algal bloom-forming Microcystis aeruginosa.</title>
        <authorList>
            <person name="Jackrel S.L."/>
            <person name="White J.D."/>
            <person name="Evans J.T."/>
            <person name="Buffin K."/>
            <person name="Hayden K."/>
            <person name="Sarnelle O."/>
            <person name="Denef V.J."/>
        </authorList>
    </citation>
    <scope>NUCLEOTIDE SEQUENCE</scope>
    <source>
        <strain evidence="2">G11-04</strain>
    </source>
</reference>
<evidence type="ECO:0000313" key="2">
    <source>
        <dbReference type="EMBL" id="NCS56757.1"/>
    </source>
</evidence>
<name>A0A966FXZ1_MICAE</name>
<dbReference type="Proteomes" id="UP000799330">
    <property type="component" value="Unassembled WGS sequence"/>
</dbReference>
<comment type="caution">
    <text evidence="2">The sequence shown here is derived from an EMBL/GenBank/DDBJ whole genome shotgun (WGS) entry which is preliminary data.</text>
</comment>
<dbReference type="AlphaFoldDB" id="A0A966FXZ1"/>
<evidence type="ECO:0000313" key="3">
    <source>
        <dbReference type="Proteomes" id="UP000799330"/>
    </source>
</evidence>
<feature type="coiled-coil region" evidence="1">
    <location>
        <begin position="156"/>
        <end position="190"/>
    </location>
</feature>
<organism evidence="2 3">
    <name type="scientific">Microcystis aeruginosa G11-04</name>
    <dbReference type="NCBI Taxonomy" id="2685956"/>
    <lineage>
        <taxon>Bacteria</taxon>
        <taxon>Bacillati</taxon>
        <taxon>Cyanobacteriota</taxon>
        <taxon>Cyanophyceae</taxon>
        <taxon>Oscillatoriophycideae</taxon>
        <taxon>Chroococcales</taxon>
        <taxon>Microcystaceae</taxon>
        <taxon>Microcystis</taxon>
    </lineage>
</organism>